<evidence type="ECO:0000313" key="1">
    <source>
        <dbReference type="EMBL" id="KZV29167.1"/>
    </source>
</evidence>
<dbReference type="AlphaFoldDB" id="A0A2Z7B6F8"/>
<dbReference type="Proteomes" id="UP000250235">
    <property type="component" value="Unassembled WGS sequence"/>
</dbReference>
<reference evidence="1 2" key="1">
    <citation type="journal article" date="2015" name="Proc. Natl. Acad. Sci. U.S.A.">
        <title>The resurrection genome of Boea hygrometrica: A blueprint for survival of dehydration.</title>
        <authorList>
            <person name="Xiao L."/>
            <person name="Yang G."/>
            <person name="Zhang L."/>
            <person name="Yang X."/>
            <person name="Zhao S."/>
            <person name="Ji Z."/>
            <person name="Zhou Q."/>
            <person name="Hu M."/>
            <person name="Wang Y."/>
            <person name="Chen M."/>
            <person name="Xu Y."/>
            <person name="Jin H."/>
            <person name="Xiao X."/>
            <person name="Hu G."/>
            <person name="Bao F."/>
            <person name="Hu Y."/>
            <person name="Wan P."/>
            <person name="Li L."/>
            <person name="Deng X."/>
            <person name="Kuang T."/>
            <person name="Xiang C."/>
            <person name="Zhu J.K."/>
            <person name="Oliver M.J."/>
            <person name="He Y."/>
        </authorList>
    </citation>
    <scope>NUCLEOTIDE SEQUENCE [LARGE SCALE GENOMIC DNA]</scope>
    <source>
        <strain evidence="2">cv. XS01</strain>
    </source>
</reference>
<proteinExistence type="predicted"/>
<sequence>MAASLIQNALQVNFDSVMRFPDEGMVQMFKALESTRLRGFLGCPSVLYEQDLESFFSNAVVHEDSVISYVQRKFVGISKDQFAGTFGLPTEGLTSMDEVPKDLIYDAQSVFSMSGEPVKTSCKKKK</sequence>
<protein>
    <submittedName>
        <fullName evidence="1">Uncharacterized protein</fullName>
    </submittedName>
</protein>
<organism evidence="1 2">
    <name type="scientific">Dorcoceras hygrometricum</name>
    <dbReference type="NCBI Taxonomy" id="472368"/>
    <lineage>
        <taxon>Eukaryota</taxon>
        <taxon>Viridiplantae</taxon>
        <taxon>Streptophyta</taxon>
        <taxon>Embryophyta</taxon>
        <taxon>Tracheophyta</taxon>
        <taxon>Spermatophyta</taxon>
        <taxon>Magnoliopsida</taxon>
        <taxon>eudicotyledons</taxon>
        <taxon>Gunneridae</taxon>
        <taxon>Pentapetalae</taxon>
        <taxon>asterids</taxon>
        <taxon>lamiids</taxon>
        <taxon>Lamiales</taxon>
        <taxon>Gesneriaceae</taxon>
        <taxon>Didymocarpoideae</taxon>
        <taxon>Trichosporeae</taxon>
        <taxon>Loxocarpinae</taxon>
        <taxon>Dorcoceras</taxon>
    </lineage>
</organism>
<evidence type="ECO:0000313" key="2">
    <source>
        <dbReference type="Proteomes" id="UP000250235"/>
    </source>
</evidence>
<dbReference type="EMBL" id="KV009456">
    <property type="protein sequence ID" value="KZV29167.1"/>
    <property type="molecule type" value="Genomic_DNA"/>
</dbReference>
<gene>
    <name evidence="1" type="ORF">F511_37796</name>
</gene>
<name>A0A2Z7B6F8_9LAMI</name>
<keyword evidence="2" id="KW-1185">Reference proteome</keyword>
<accession>A0A2Z7B6F8</accession>